<dbReference type="InterPro" id="IPR005052">
    <property type="entry name" value="Lectin_leg"/>
</dbReference>
<feature type="chain" id="PRO_5042213829" description="L-type lectin-like domain-containing protein" evidence="8">
    <location>
        <begin position="21"/>
        <end position="357"/>
    </location>
</feature>
<evidence type="ECO:0000256" key="1">
    <source>
        <dbReference type="ARBA" id="ARBA00004479"/>
    </source>
</evidence>
<feature type="signal peptide" evidence="8">
    <location>
        <begin position="1"/>
        <end position="20"/>
    </location>
</feature>
<dbReference type="InterPro" id="IPR013320">
    <property type="entry name" value="ConA-like_dom_sf"/>
</dbReference>
<dbReference type="GO" id="GO:0005793">
    <property type="term" value="C:endoplasmic reticulum-Golgi intermediate compartment"/>
    <property type="evidence" value="ECO:0007669"/>
    <property type="project" value="TreeGrafter"/>
</dbReference>
<evidence type="ECO:0000256" key="3">
    <source>
        <dbReference type="ARBA" id="ARBA00022729"/>
    </source>
</evidence>
<dbReference type="PANTHER" id="PTHR12223:SF45">
    <property type="entry name" value="RE50040P"/>
    <property type="match status" value="1"/>
</dbReference>
<dbReference type="GO" id="GO:0030134">
    <property type="term" value="C:COPII-coated ER to Golgi transport vesicle"/>
    <property type="evidence" value="ECO:0007669"/>
    <property type="project" value="TreeGrafter"/>
</dbReference>
<dbReference type="PANTHER" id="PTHR12223">
    <property type="entry name" value="VESICULAR MANNOSE-BINDING LECTIN"/>
    <property type="match status" value="1"/>
</dbReference>
<evidence type="ECO:0000313" key="10">
    <source>
        <dbReference type="EMBL" id="WFC95853.1"/>
    </source>
</evidence>
<evidence type="ECO:0000256" key="5">
    <source>
        <dbReference type="ARBA" id="ARBA00023136"/>
    </source>
</evidence>
<feature type="compositionally biased region" description="Low complexity" evidence="6">
    <location>
        <begin position="286"/>
        <end position="299"/>
    </location>
</feature>
<sequence length="357" mass="40697">MVSLGTLLALCLYAVPCAYAVRSSGVNPELNADAIVPLRTHSLFSPFVDSSLQNNYWDFGGHTIIDTNRYVRLTQDRQSESGWLWSRLPIEANDFEITTEFVIKGDSPTQHGDGFAMWLTSTRAKEGPVFGNQDYFKGLGVIFDTYPNTPHRSVFPRISAVYNNGDMSYDMAHDGENQDIVSCTEQLRRTPVETRLRFTYVRDVYMELAIQNRQWNQWTSCFRVPAVELQHPYLGFTASTGGVSDSHNIVSVWTNSLVYHSRSPEDLERERLHIFGDKQGSRKSNWWSGSGASDTSSTAHRTTRDDLRRPSIIKRFFLGVAFLIKWTLILVVVSAAGYFGYQYYTARTRRHTRRTLA</sequence>
<evidence type="ECO:0000256" key="8">
    <source>
        <dbReference type="SAM" id="SignalP"/>
    </source>
</evidence>
<dbReference type="AlphaFoldDB" id="A0AAF0ITF5"/>
<protein>
    <recommendedName>
        <fullName evidence="9">L-type lectin-like domain-containing protein</fullName>
    </recommendedName>
</protein>
<dbReference type="GO" id="GO:0000139">
    <property type="term" value="C:Golgi membrane"/>
    <property type="evidence" value="ECO:0007669"/>
    <property type="project" value="TreeGrafter"/>
</dbReference>
<dbReference type="Pfam" id="PF03388">
    <property type="entry name" value="Lectin_leg-like"/>
    <property type="match status" value="1"/>
</dbReference>
<keyword evidence="3 8" id="KW-0732">Signal</keyword>
<gene>
    <name evidence="10" type="ORF">MBRA1_002507</name>
</gene>
<dbReference type="GO" id="GO:0006888">
    <property type="term" value="P:endoplasmic reticulum to Golgi vesicle-mediated transport"/>
    <property type="evidence" value="ECO:0007669"/>
    <property type="project" value="TreeGrafter"/>
</dbReference>
<evidence type="ECO:0000313" key="11">
    <source>
        <dbReference type="Proteomes" id="UP001216638"/>
    </source>
</evidence>
<dbReference type="CDD" id="cd07308">
    <property type="entry name" value="lectin_leg-like"/>
    <property type="match status" value="1"/>
</dbReference>
<proteinExistence type="predicted"/>
<dbReference type="EMBL" id="CP119953">
    <property type="protein sequence ID" value="WFC95853.1"/>
    <property type="molecule type" value="Genomic_DNA"/>
</dbReference>
<comment type="subcellular location">
    <subcellularLocation>
        <location evidence="1">Membrane</location>
        <topology evidence="1">Single-pass type I membrane protein</topology>
    </subcellularLocation>
</comment>
<feature type="transmembrane region" description="Helical" evidence="7">
    <location>
        <begin position="316"/>
        <end position="341"/>
    </location>
</feature>
<feature type="domain" description="L-type lectin-like" evidence="9">
    <location>
        <begin position="39"/>
        <end position="254"/>
    </location>
</feature>
<keyword evidence="4 7" id="KW-1133">Transmembrane helix</keyword>
<dbReference type="InterPro" id="IPR051136">
    <property type="entry name" value="Intracellular_Lectin-GPT"/>
</dbReference>
<dbReference type="Proteomes" id="UP001216638">
    <property type="component" value="Chromosome 3"/>
</dbReference>
<evidence type="ECO:0000256" key="2">
    <source>
        <dbReference type="ARBA" id="ARBA00022692"/>
    </source>
</evidence>
<dbReference type="Gene3D" id="2.60.120.200">
    <property type="match status" value="1"/>
</dbReference>
<dbReference type="GO" id="GO:0005789">
    <property type="term" value="C:endoplasmic reticulum membrane"/>
    <property type="evidence" value="ECO:0007669"/>
    <property type="project" value="TreeGrafter"/>
</dbReference>
<name>A0AAF0ITF5_9BASI</name>
<evidence type="ECO:0000256" key="7">
    <source>
        <dbReference type="SAM" id="Phobius"/>
    </source>
</evidence>
<keyword evidence="5 7" id="KW-0472">Membrane</keyword>
<feature type="region of interest" description="Disordered" evidence="6">
    <location>
        <begin position="279"/>
        <end position="304"/>
    </location>
</feature>
<evidence type="ECO:0000256" key="4">
    <source>
        <dbReference type="ARBA" id="ARBA00022989"/>
    </source>
</evidence>
<dbReference type="SUPFAM" id="SSF49899">
    <property type="entry name" value="Concanavalin A-like lectins/glucanases"/>
    <property type="match status" value="1"/>
</dbReference>
<keyword evidence="2 7" id="KW-0812">Transmembrane</keyword>
<organism evidence="10 11">
    <name type="scientific">Malassezia brasiliensis</name>
    <dbReference type="NCBI Taxonomy" id="1821822"/>
    <lineage>
        <taxon>Eukaryota</taxon>
        <taxon>Fungi</taxon>
        <taxon>Dikarya</taxon>
        <taxon>Basidiomycota</taxon>
        <taxon>Ustilaginomycotina</taxon>
        <taxon>Malasseziomycetes</taxon>
        <taxon>Malasseziales</taxon>
        <taxon>Malasseziaceae</taxon>
        <taxon>Malassezia</taxon>
    </lineage>
</organism>
<reference evidence="10" key="1">
    <citation type="submission" date="2023-03" db="EMBL/GenBank/DDBJ databases">
        <title>Mating type loci evolution in Malassezia.</title>
        <authorList>
            <person name="Coelho M.A."/>
        </authorList>
    </citation>
    <scope>NUCLEOTIDE SEQUENCE</scope>
    <source>
        <strain evidence="10">CBS 14135</strain>
    </source>
</reference>
<evidence type="ECO:0000256" key="6">
    <source>
        <dbReference type="SAM" id="MobiDB-lite"/>
    </source>
</evidence>
<dbReference type="GO" id="GO:0005537">
    <property type="term" value="F:D-mannose binding"/>
    <property type="evidence" value="ECO:0007669"/>
    <property type="project" value="TreeGrafter"/>
</dbReference>
<accession>A0AAF0ITF5</accession>
<evidence type="ECO:0000259" key="9">
    <source>
        <dbReference type="Pfam" id="PF03388"/>
    </source>
</evidence>
<keyword evidence="11" id="KW-1185">Reference proteome</keyword>